<evidence type="ECO:0000256" key="1">
    <source>
        <dbReference type="SAM" id="Phobius"/>
    </source>
</evidence>
<keyword evidence="1" id="KW-0472">Membrane</keyword>
<keyword evidence="1" id="KW-1133">Transmembrane helix</keyword>
<evidence type="ECO:0000313" key="2">
    <source>
        <dbReference type="EMBL" id="SFK30479.1"/>
    </source>
</evidence>
<dbReference type="RefSeq" id="WP_092956908.1">
    <property type="nucleotide sequence ID" value="NZ_FOSQ01000001.1"/>
</dbReference>
<keyword evidence="1" id="KW-0812">Transmembrane</keyword>
<accession>A0A1I3YGJ3</accession>
<dbReference type="STRING" id="1123062.SAMN02745775_1011250"/>
<dbReference type="AlphaFoldDB" id="A0A1I3YGJ3"/>
<dbReference type="CDD" id="cd01324">
    <property type="entry name" value="cbb3_Oxidase_CcoQ"/>
    <property type="match status" value="1"/>
</dbReference>
<gene>
    <name evidence="2" type="ORF">SAMN02745775_1011250</name>
</gene>
<sequence>MTLADLQPVFSSIWVVWFFVLFTGILFYALSPKRKRRFEESGNIPFRDDPRDRLS</sequence>
<proteinExistence type="predicted"/>
<protein>
    <submittedName>
        <fullName evidence="2">Cbb3-type cytochrome oxidase, subunit 3</fullName>
    </submittedName>
</protein>
<dbReference type="EMBL" id="FOSQ01000001">
    <property type="protein sequence ID" value="SFK30479.1"/>
    <property type="molecule type" value="Genomic_DNA"/>
</dbReference>
<name>A0A1I3YGJ3_9PROT</name>
<dbReference type="InterPro" id="IPR008621">
    <property type="entry name" value="Cbb3-typ_cyt_oxidase_comp"/>
</dbReference>
<dbReference type="Proteomes" id="UP000199473">
    <property type="component" value="Unassembled WGS sequence"/>
</dbReference>
<evidence type="ECO:0000313" key="3">
    <source>
        <dbReference type="Proteomes" id="UP000199473"/>
    </source>
</evidence>
<keyword evidence="3" id="KW-1185">Reference proteome</keyword>
<dbReference type="OrthoDB" id="7173870at2"/>
<organism evidence="2 3">
    <name type="scientific">Falsiroseomonas stagni DSM 19981</name>
    <dbReference type="NCBI Taxonomy" id="1123062"/>
    <lineage>
        <taxon>Bacteria</taxon>
        <taxon>Pseudomonadati</taxon>
        <taxon>Pseudomonadota</taxon>
        <taxon>Alphaproteobacteria</taxon>
        <taxon>Acetobacterales</taxon>
        <taxon>Roseomonadaceae</taxon>
        <taxon>Falsiroseomonas</taxon>
    </lineage>
</organism>
<feature type="transmembrane region" description="Helical" evidence="1">
    <location>
        <begin position="12"/>
        <end position="30"/>
    </location>
</feature>
<dbReference type="Pfam" id="PF05545">
    <property type="entry name" value="FixQ"/>
    <property type="match status" value="1"/>
</dbReference>
<reference evidence="2 3" key="1">
    <citation type="submission" date="2016-10" db="EMBL/GenBank/DDBJ databases">
        <authorList>
            <person name="de Groot N.N."/>
        </authorList>
    </citation>
    <scope>NUCLEOTIDE SEQUENCE [LARGE SCALE GENOMIC DNA]</scope>
    <source>
        <strain evidence="2 3">DSM 19981</strain>
    </source>
</reference>